<evidence type="ECO:0000313" key="5">
    <source>
        <dbReference type="EMBL" id="PWN30721.1"/>
    </source>
</evidence>
<dbReference type="GeneID" id="37026492"/>
<dbReference type="InterPro" id="IPR036388">
    <property type="entry name" value="WH-like_DNA-bd_sf"/>
</dbReference>
<dbReference type="PANTHER" id="PTHR11829:SF343">
    <property type="entry name" value="FORK-HEAD DOMAIN-CONTAINING PROTEIN"/>
    <property type="match status" value="1"/>
</dbReference>
<dbReference type="GO" id="GO:0000978">
    <property type="term" value="F:RNA polymerase II cis-regulatory region sequence-specific DNA binding"/>
    <property type="evidence" value="ECO:0007669"/>
    <property type="project" value="TreeGrafter"/>
</dbReference>
<dbReference type="AlphaFoldDB" id="A0A316V2D0"/>
<dbReference type="PROSITE" id="PS00657">
    <property type="entry name" value="FORK_HEAD_1"/>
    <property type="match status" value="1"/>
</dbReference>
<feature type="compositionally biased region" description="Basic and acidic residues" evidence="3">
    <location>
        <begin position="716"/>
        <end position="725"/>
    </location>
</feature>
<dbReference type="PANTHER" id="PTHR11829">
    <property type="entry name" value="FORKHEAD BOX PROTEIN"/>
    <property type="match status" value="1"/>
</dbReference>
<dbReference type="InterPro" id="IPR050211">
    <property type="entry name" value="FOX_domain-containing"/>
</dbReference>
<keyword evidence="2" id="KW-0539">Nucleus</keyword>
<feature type="region of interest" description="Disordered" evidence="3">
    <location>
        <begin position="739"/>
        <end position="758"/>
    </location>
</feature>
<sequence>MWDREKGRASGPTVLQHSAPCAERFAELGRLGLAGDGQGVVRLILVPFRIVNLVPILVVRVDEPRWTPLRITGLDADELVEGAVDTPHLARSFGFAPRLPRLETKRNLGTTTQTQAKTLPNLSSTASDYDCVMPGMNIAALAHNHTAAVFDVATHKSSIEARLPPINVLPQVSSDSRSATSSPTSIASSSDDLEQSNSMDSHDQPSSPSSELDELAPPKDDVEMGDDHDAQRPQSSSTNSSTSTSTSSPPLTDSPKWTTHWASPAPPPKAINTFVARNSISNSPAAAQSCLGVARRHHPYAPSSGPSSRGATTPSPTWPAHIGIHDQGEPHPSSLPQSRHDNNVLFSRHASDLHSNRGRSATMAGPPHSDPRRPIAPLRNLSFGKTATTPTSASPGNDRSMLNGNTMHFDVRRLSRGDSGATADSYAPSTMPSSPLLFAPLTPQGQEQPRLTREAHRPLYSVPHPPAAAPIYHDESPSVNSAHLSPYEQPRHYPLESPAVQRRSLQLAPHPHQHQQHQQMPPPAPYYLQQQHQQRPMLAKRRAESWQSMSMSGEPIAPAAQQAQVNASPAQPQFERLPSNRRRRRPPFSYSSLIAQAISSSPAGRMTLREIYTWISNAYPDLYSMDGADSQGWQNTVRHNLSLNKSFVKVARTAQDIYDSCASANPAHSQAARGKGGWWTIDPVVATAQLGPNYRGTENGSAAQSSPPMPQGFGRRGSDEVSSEERAYPYSNGVIPSVLSPPAHYQQQPPQHHGYGLGVAVHGSQAMPSVLQSPSTRNLPPITHQSHPHQQAFAGLPPVARHAVNEREAELPIPAHLRPISATYEDRDVTPKATEYVHRVRDQRAHLATEEGVSPRTTSTSTFAADSSSSSSSSDKPASGRMAISDLLC</sequence>
<dbReference type="SUPFAM" id="SSF46785">
    <property type="entry name" value="Winged helix' DNA-binding domain"/>
    <property type="match status" value="1"/>
</dbReference>
<evidence type="ECO:0000256" key="1">
    <source>
        <dbReference type="ARBA" id="ARBA00023125"/>
    </source>
</evidence>
<feature type="compositionally biased region" description="Low complexity" evidence="3">
    <location>
        <begin position="857"/>
        <end position="875"/>
    </location>
</feature>
<proteinExistence type="predicted"/>
<dbReference type="Pfam" id="PF00250">
    <property type="entry name" value="Forkhead"/>
    <property type="match status" value="1"/>
</dbReference>
<dbReference type="Gene3D" id="1.10.10.10">
    <property type="entry name" value="Winged helix-like DNA-binding domain superfamily/Winged helix DNA-binding domain"/>
    <property type="match status" value="1"/>
</dbReference>
<feature type="DNA-binding region" description="Fork-head" evidence="2">
    <location>
        <begin position="585"/>
        <end position="683"/>
    </location>
</feature>
<dbReference type="OrthoDB" id="5954824at2759"/>
<feature type="region of interest" description="Disordered" evidence="3">
    <location>
        <begin position="566"/>
        <end position="586"/>
    </location>
</feature>
<dbReference type="PROSITE" id="PS50039">
    <property type="entry name" value="FORK_HEAD_3"/>
    <property type="match status" value="1"/>
</dbReference>
<dbReference type="InterPro" id="IPR018122">
    <property type="entry name" value="TF_fork_head_CS_1"/>
</dbReference>
<feature type="compositionally biased region" description="Polar residues" evidence="3">
    <location>
        <begin position="383"/>
        <end position="406"/>
    </location>
</feature>
<feature type="compositionally biased region" description="Polar residues" evidence="3">
    <location>
        <begin position="696"/>
        <end position="706"/>
    </location>
</feature>
<organism evidence="5 6">
    <name type="scientific">Jaminaea rosea</name>
    <dbReference type="NCBI Taxonomy" id="1569628"/>
    <lineage>
        <taxon>Eukaryota</taxon>
        <taxon>Fungi</taxon>
        <taxon>Dikarya</taxon>
        <taxon>Basidiomycota</taxon>
        <taxon>Ustilaginomycotina</taxon>
        <taxon>Exobasidiomycetes</taxon>
        <taxon>Microstromatales</taxon>
        <taxon>Microstromatales incertae sedis</taxon>
        <taxon>Jaminaea</taxon>
    </lineage>
</organism>
<feature type="compositionally biased region" description="Low complexity" evidence="3">
    <location>
        <begin position="173"/>
        <end position="190"/>
    </location>
</feature>
<dbReference type="EMBL" id="KZ819662">
    <property type="protein sequence ID" value="PWN30721.1"/>
    <property type="molecule type" value="Genomic_DNA"/>
</dbReference>
<feature type="compositionally biased region" description="Polar residues" evidence="3">
    <location>
        <begin position="195"/>
        <end position="210"/>
    </location>
</feature>
<dbReference type="InterPro" id="IPR036390">
    <property type="entry name" value="WH_DNA-bd_sf"/>
</dbReference>
<feature type="region of interest" description="Disordered" evidence="3">
    <location>
        <begin position="770"/>
        <end position="789"/>
    </location>
</feature>
<feature type="compositionally biased region" description="Basic and acidic residues" evidence="3">
    <location>
        <begin position="216"/>
        <end position="231"/>
    </location>
</feature>
<gene>
    <name evidence="5" type="ORF">BDZ90DRAFT_225421</name>
</gene>
<dbReference type="InterPro" id="IPR001766">
    <property type="entry name" value="Fork_head_dom"/>
</dbReference>
<evidence type="ECO:0000259" key="4">
    <source>
        <dbReference type="PROSITE" id="PS50039"/>
    </source>
</evidence>
<accession>A0A316V2D0</accession>
<evidence type="ECO:0000313" key="6">
    <source>
        <dbReference type="Proteomes" id="UP000245884"/>
    </source>
</evidence>
<keyword evidence="1 2" id="KW-0238">DNA-binding</keyword>
<evidence type="ECO:0000256" key="3">
    <source>
        <dbReference type="SAM" id="MobiDB-lite"/>
    </source>
</evidence>
<dbReference type="RefSeq" id="XP_025365333.1">
    <property type="nucleotide sequence ID" value="XM_025504669.1"/>
</dbReference>
<feature type="region of interest" description="Disordered" evidence="3">
    <location>
        <begin position="296"/>
        <end position="492"/>
    </location>
</feature>
<dbReference type="Proteomes" id="UP000245884">
    <property type="component" value="Unassembled WGS sequence"/>
</dbReference>
<dbReference type="STRING" id="1569628.A0A316V2D0"/>
<feature type="region of interest" description="Disordered" evidence="3">
    <location>
        <begin position="845"/>
        <end position="889"/>
    </location>
</feature>
<feature type="domain" description="Fork-head" evidence="4">
    <location>
        <begin position="585"/>
        <end position="683"/>
    </location>
</feature>
<feature type="region of interest" description="Disordered" evidence="3">
    <location>
        <begin position="690"/>
        <end position="725"/>
    </location>
</feature>
<dbReference type="PRINTS" id="PR00053">
    <property type="entry name" value="FORKHEAD"/>
</dbReference>
<feature type="compositionally biased region" description="Low complexity" evidence="3">
    <location>
        <begin position="235"/>
        <end position="248"/>
    </location>
</feature>
<feature type="compositionally biased region" description="Low complexity" evidence="3">
    <location>
        <begin position="741"/>
        <end position="753"/>
    </location>
</feature>
<dbReference type="CDD" id="cd00059">
    <property type="entry name" value="FH_FOX"/>
    <property type="match status" value="1"/>
</dbReference>
<dbReference type="GO" id="GO:0005634">
    <property type="term" value="C:nucleus"/>
    <property type="evidence" value="ECO:0007669"/>
    <property type="project" value="UniProtKB-SubCell"/>
</dbReference>
<evidence type="ECO:0000256" key="2">
    <source>
        <dbReference type="PROSITE-ProRule" id="PRU00089"/>
    </source>
</evidence>
<feature type="region of interest" description="Disordered" evidence="3">
    <location>
        <begin position="170"/>
        <end position="270"/>
    </location>
</feature>
<name>A0A316V2D0_9BASI</name>
<dbReference type="GO" id="GO:0000981">
    <property type="term" value="F:DNA-binding transcription factor activity, RNA polymerase II-specific"/>
    <property type="evidence" value="ECO:0007669"/>
    <property type="project" value="TreeGrafter"/>
</dbReference>
<feature type="compositionally biased region" description="Polar residues" evidence="3">
    <location>
        <begin position="304"/>
        <end position="315"/>
    </location>
</feature>
<comment type="subcellular location">
    <subcellularLocation>
        <location evidence="2">Nucleus</location>
    </subcellularLocation>
</comment>
<reference evidence="5 6" key="1">
    <citation type="journal article" date="2018" name="Mol. Biol. Evol.">
        <title>Broad Genomic Sampling Reveals a Smut Pathogenic Ancestry of the Fungal Clade Ustilaginomycotina.</title>
        <authorList>
            <person name="Kijpornyongpan T."/>
            <person name="Mondo S.J."/>
            <person name="Barry K."/>
            <person name="Sandor L."/>
            <person name="Lee J."/>
            <person name="Lipzen A."/>
            <person name="Pangilinan J."/>
            <person name="LaButti K."/>
            <person name="Hainaut M."/>
            <person name="Henrissat B."/>
            <person name="Grigoriev I.V."/>
            <person name="Spatafora J.W."/>
            <person name="Aime M.C."/>
        </authorList>
    </citation>
    <scope>NUCLEOTIDE SEQUENCE [LARGE SCALE GENOMIC DNA]</scope>
    <source>
        <strain evidence="5 6">MCA 5214</strain>
    </source>
</reference>
<dbReference type="SMART" id="SM00339">
    <property type="entry name" value="FH"/>
    <property type="match status" value="1"/>
</dbReference>
<feature type="compositionally biased region" description="Polar residues" evidence="3">
    <location>
        <begin position="249"/>
        <end position="261"/>
    </location>
</feature>
<protein>
    <recommendedName>
        <fullName evidence="4">Fork-head domain-containing protein</fullName>
    </recommendedName>
</protein>
<keyword evidence="6" id="KW-1185">Reference proteome</keyword>